<reference evidence="1 2" key="1">
    <citation type="submission" date="2015-04" db="EMBL/GenBank/DDBJ databases">
        <title>Complete genome sequence of Schizopora paradoxa KUC8140, a cosmopolitan wood degrader in East Asia.</title>
        <authorList>
            <consortium name="DOE Joint Genome Institute"/>
            <person name="Min B."/>
            <person name="Park H."/>
            <person name="Jang Y."/>
            <person name="Kim J.-J."/>
            <person name="Kim K.H."/>
            <person name="Pangilinan J."/>
            <person name="Lipzen A."/>
            <person name="Riley R."/>
            <person name="Grigoriev I.V."/>
            <person name="Spatafora J.W."/>
            <person name="Choi I.-G."/>
        </authorList>
    </citation>
    <scope>NUCLEOTIDE SEQUENCE [LARGE SCALE GENOMIC DNA]</scope>
    <source>
        <strain evidence="1 2">KUC8140</strain>
    </source>
</reference>
<proteinExistence type="predicted"/>
<dbReference type="Proteomes" id="UP000053477">
    <property type="component" value="Unassembled WGS sequence"/>
</dbReference>
<keyword evidence="2" id="KW-1185">Reference proteome</keyword>
<name>A0A0H2R2H6_9AGAM</name>
<dbReference type="InParanoid" id="A0A0H2R2H6"/>
<evidence type="ECO:0000313" key="2">
    <source>
        <dbReference type="Proteomes" id="UP000053477"/>
    </source>
</evidence>
<dbReference type="EMBL" id="KQ086293">
    <property type="protein sequence ID" value="KLO05547.1"/>
    <property type="molecule type" value="Genomic_DNA"/>
</dbReference>
<gene>
    <name evidence="1" type="ORF">SCHPADRAFT_896166</name>
</gene>
<dbReference type="AlphaFoldDB" id="A0A0H2R2H6"/>
<organism evidence="1 2">
    <name type="scientific">Schizopora paradoxa</name>
    <dbReference type="NCBI Taxonomy" id="27342"/>
    <lineage>
        <taxon>Eukaryota</taxon>
        <taxon>Fungi</taxon>
        <taxon>Dikarya</taxon>
        <taxon>Basidiomycota</taxon>
        <taxon>Agaricomycotina</taxon>
        <taxon>Agaricomycetes</taxon>
        <taxon>Hymenochaetales</taxon>
        <taxon>Schizoporaceae</taxon>
        <taxon>Schizopora</taxon>
    </lineage>
</organism>
<evidence type="ECO:0000313" key="1">
    <source>
        <dbReference type="EMBL" id="KLO05547.1"/>
    </source>
</evidence>
<protein>
    <submittedName>
        <fullName evidence="1">Uncharacterized protein</fullName>
    </submittedName>
</protein>
<sequence length="200" mass="23572">MSNPGQDKTILLFVLIGKLAANEEKINGIVDIFQALHNYCLHTLLQEPNSPLPVTETFTLRYNSLLSYHHYINNLLDKAQRWLDEIDERIPPHMVLNLDNETSRFLFGLRPIMETRNTEKENMWIQVQDALTLIRDMDKKGWLWYFNWGHNLILNGQRMIWICWRKSEKHRNHIVSKGRTAKGWIGIPDHSSHTSEDDNN</sequence>
<accession>A0A0H2R2H6</accession>